<keyword evidence="5" id="KW-1185">Reference proteome</keyword>
<dbReference type="SUPFAM" id="SSF52540">
    <property type="entry name" value="P-loop containing nucleoside triphosphate hydrolases"/>
    <property type="match status" value="1"/>
</dbReference>
<dbReference type="PIRSF" id="PIRSF009320">
    <property type="entry name" value="Nuc_binding_HP_1000"/>
    <property type="match status" value="1"/>
</dbReference>
<dbReference type="Proteomes" id="UP000521676">
    <property type="component" value="Unassembled WGS sequence"/>
</dbReference>
<geneLocation type="plasmid" evidence="3 5">
    <name>unnamed3</name>
</geneLocation>
<dbReference type="AlphaFoldDB" id="A0A8T7MAP5"/>
<gene>
    <name evidence="2" type="ORF">HXX08_24910</name>
    <name evidence="3" type="ORF">OZ401_005104</name>
</gene>
<dbReference type="Gene3D" id="3.40.50.300">
    <property type="entry name" value="P-loop containing nucleotide triphosphate hydrolases"/>
    <property type="match status" value="1"/>
</dbReference>
<sequence>MILTVGNTKGGVGKTTLAVNIAIARALAGSDVLLVDGDEQGTSVAFTELRTEKLGEPGYTAVSLQGGAIRTQVRQLASKYDDIVIDVGGRDTGSIRAALLVTHKLLVPVQPRSFDLWAMYQVAELVKEARELNTDLAALALLNIADSQGRDNEEALEAVREIEGLQMLGVTIGRRKAFPNAAAAGRSVLEQSPKDAKAVEELQAVIRAIYN</sequence>
<protein>
    <submittedName>
        <fullName evidence="2">AAA family ATPase</fullName>
    </submittedName>
</protein>
<reference evidence="2 4" key="1">
    <citation type="submission" date="2020-06" db="EMBL/GenBank/DDBJ databases">
        <title>Anoxygenic phototrophic Chloroflexota member uses a Type I reaction center.</title>
        <authorList>
            <person name="Tsuji J.M."/>
            <person name="Shaw N.A."/>
            <person name="Nagashima S."/>
            <person name="Venkiteswaran J."/>
            <person name="Schiff S.L."/>
            <person name="Hanada S."/>
            <person name="Tank M."/>
            <person name="Neufeld J.D."/>
        </authorList>
    </citation>
    <scope>NUCLEOTIDE SEQUENCE [LARGE SCALE GENOMIC DNA]</scope>
    <source>
        <strain evidence="2">L227-S17</strain>
    </source>
</reference>
<evidence type="ECO:0000313" key="2">
    <source>
        <dbReference type="EMBL" id="NWJ49111.1"/>
    </source>
</evidence>
<dbReference type="EMBL" id="JACATZ010000004">
    <property type="protein sequence ID" value="NWJ49111.1"/>
    <property type="molecule type" value="Genomic_DNA"/>
</dbReference>
<evidence type="ECO:0000259" key="1">
    <source>
        <dbReference type="Pfam" id="PF01656"/>
    </source>
</evidence>
<evidence type="ECO:0000313" key="5">
    <source>
        <dbReference type="Proteomes" id="UP001431572"/>
    </source>
</evidence>
<dbReference type="CDD" id="cd02042">
    <property type="entry name" value="ParAB_family"/>
    <property type="match status" value="1"/>
</dbReference>
<proteinExistence type="predicted"/>
<dbReference type="Pfam" id="PF01656">
    <property type="entry name" value="CbiA"/>
    <property type="match status" value="1"/>
</dbReference>
<name>A0A8T7MAP5_9CHLR</name>
<dbReference type="Proteomes" id="UP001431572">
    <property type="component" value="Plasmid unnamed3"/>
</dbReference>
<dbReference type="RefSeq" id="WP_341472288.1">
    <property type="nucleotide sequence ID" value="NZ_CP128403.1"/>
</dbReference>
<dbReference type="InterPro" id="IPR002586">
    <property type="entry name" value="CobQ/CobB/MinD/ParA_Nub-bd_dom"/>
</dbReference>
<organism evidence="2 4">
    <name type="scientific">Candidatus Chlorohelix allophototropha</name>
    <dbReference type="NCBI Taxonomy" id="3003348"/>
    <lineage>
        <taxon>Bacteria</taxon>
        <taxon>Bacillati</taxon>
        <taxon>Chloroflexota</taxon>
        <taxon>Chloroflexia</taxon>
        <taxon>Candidatus Chloroheliales</taxon>
        <taxon>Candidatus Chloroheliaceae</taxon>
        <taxon>Candidatus Chlorohelix</taxon>
    </lineage>
</organism>
<dbReference type="PANTHER" id="PTHR13696">
    <property type="entry name" value="P-LOOP CONTAINING NUCLEOSIDE TRIPHOSPHATE HYDROLASE"/>
    <property type="match status" value="1"/>
</dbReference>
<dbReference type="InterPro" id="IPR050678">
    <property type="entry name" value="DNA_Partitioning_ATPase"/>
</dbReference>
<reference evidence="3" key="2">
    <citation type="journal article" date="2024" name="Nature">
        <title>Anoxygenic phototroph of the Chloroflexota uses a type I reaction centre.</title>
        <authorList>
            <person name="Tsuji J.M."/>
            <person name="Shaw N.A."/>
            <person name="Nagashima S."/>
            <person name="Venkiteswaran J.J."/>
            <person name="Schiff S.L."/>
            <person name="Watanabe T."/>
            <person name="Fukui M."/>
            <person name="Hanada S."/>
            <person name="Tank M."/>
            <person name="Neufeld J.D."/>
        </authorList>
    </citation>
    <scope>NUCLEOTIDE SEQUENCE</scope>
    <source>
        <strain evidence="3">L227-S17</strain>
        <plasmid evidence="3 5">unnamed3</plasmid>
    </source>
</reference>
<evidence type="ECO:0000313" key="3">
    <source>
        <dbReference type="EMBL" id="WJW70420.1"/>
    </source>
</evidence>
<dbReference type="InterPro" id="IPR027417">
    <property type="entry name" value="P-loop_NTPase"/>
</dbReference>
<feature type="domain" description="CobQ/CobB/MinD/ParA nucleotide binding" evidence="1">
    <location>
        <begin position="4"/>
        <end position="187"/>
    </location>
</feature>
<evidence type="ECO:0000313" key="4">
    <source>
        <dbReference type="Proteomes" id="UP000521676"/>
    </source>
</evidence>
<dbReference type="EMBL" id="CP128403">
    <property type="protein sequence ID" value="WJW70420.1"/>
    <property type="molecule type" value="Genomic_DNA"/>
</dbReference>
<keyword evidence="3" id="KW-0614">Plasmid</keyword>
<accession>A0A8T7MAP5</accession>
<dbReference type="PANTHER" id="PTHR13696:SF96">
    <property type="entry name" value="COBQ_COBB_MIND_PARA NUCLEOTIDE BINDING DOMAIN-CONTAINING PROTEIN"/>
    <property type="match status" value="1"/>
</dbReference>